<reference evidence="1" key="1">
    <citation type="submission" date="2014-11" db="EMBL/GenBank/DDBJ databases">
        <authorList>
            <person name="Amaro Gonzalez C."/>
        </authorList>
    </citation>
    <scope>NUCLEOTIDE SEQUENCE</scope>
</reference>
<name>A0A0E9SRC0_ANGAN</name>
<accession>A0A0E9SRC0</accession>
<sequence length="50" mass="5865">MMKSYRRQKLKEQVTTQFHHSNCQILPALLRTTTTAMTTNANMFLQISSY</sequence>
<evidence type="ECO:0000313" key="1">
    <source>
        <dbReference type="EMBL" id="JAH43899.1"/>
    </source>
</evidence>
<reference evidence="1" key="2">
    <citation type="journal article" date="2015" name="Fish Shellfish Immunol.">
        <title>Early steps in the European eel (Anguilla anguilla)-Vibrio vulnificus interaction in the gills: Role of the RtxA13 toxin.</title>
        <authorList>
            <person name="Callol A."/>
            <person name="Pajuelo D."/>
            <person name="Ebbesson L."/>
            <person name="Teles M."/>
            <person name="MacKenzie S."/>
            <person name="Amaro C."/>
        </authorList>
    </citation>
    <scope>NUCLEOTIDE SEQUENCE</scope>
</reference>
<proteinExistence type="predicted"/>
<dbReference type="AlphaFoldDB" id="A0A0E9SRC0"/>
<protein>
    <submittedName>
        <fullName evidence="1">Uncharacterized protein</fullName>
    </submittedName>
</protein>
<dbReference type="EMBL" id="GBXM01064678">
    <property type="protein sequence ID" value="JAH43899.1"/>
    <property type="molecule type" value="Transcribed_RNA"/>
</dbReference>
<organism evidence="1">
    <name type="scientific">Anguilla anguilla</name>
    <name type="common">European freshwater eel</name>
    <name type="synonym">Muraena anguilla</name>
    <dbReference type="NCBI Taxonomy" id="7936"/>
    <lineage>
        <taxon>Eukaryota</taxon>
        <taxon>Metazoa</taxon>
        <taxon>Chordata</taxon>
        <taxon>Craniata</taxon>
        <taxon>Vertebrata</taxon>
        <taxon>Euteleostomi</taxon>
        <taxon>Actinopterygii</taxon>
        <taxon>Neopterygii</taxon>
        <taxon>Teleostei</taxon>
        <taxon>Anguilliformes</taxon>
        <taxon>Anguillidae</taxon>
        <taxon>Anguilla</taxon>
    </lineage>
</organism>